<dbReference type="Proteomes" id="UP000440578">
    <property type="component" value="Unassembled WGS sequence"/>
</dbReference>
<feature type="domain" description="LRRCT" evidence="6">
    <location>
        <begin position="884"/>
        <end position="939"/>
    </location>
</feature>
<dbReference type="EMBL" id="VIIS01002010">
    <property type="protein sequence ID" value="KAF0289747.1"/>
    <property type="molecule type" value="Genomic_DNA"/>
</dbReference>
<evidence type="ECO:0000256" key="3">
    <source>
        <dbReference type="ARBA" id="ARBA00022737"/>
    </source>
</evidence>
<feature type="region of interest" description="Disordered" evidence="4">
    <location>
        <begin position="968"/>
        <end position="989"/>
    </location>
</feature>
<feature type="transmembrane region" description="Helical" evidence="5">
    <location>
        <begin position="1000"/>
        <end position="1026"/>
    </location>
</feature>
<evidence type="ECO:0000256" key="1">
    <source>
        <dbReference type="ARBA" id="ARBA00022614"/>
    </source>
</evidence>
<evidence type="ECO:0000313" key="8">
    <source>
        <dbReference type="Proteomes" id="UP000440578"/>
    </source>
</evidence>
<reference evidence="7 8" key="1">
    <citation type="submission" date="2019-07" db="EMBL/GenBank/DDBJ databases">
        <title>Draft genome assembly of a fouling barnacle, Amphibalanus amphitrite (Darwin, 1854): The first reference genome for Thecostraca.</title>
        <authorList>
            <person name="Kim W."/>
        </authorList>
    </citation>
    <scope>NUCLEOTIDE SEQUENCE [LARGE SCALE GENOMIC DNA]</scope>
    <source>
        <strain evidence="7">SNU_AA5</strain>
        <tissue evidence="7">Soma without cirri and trophi</tissue>
    </source>
</reference>
<dbReference type="InterPro" id="IPR001611">
    <property type="entry name" value="Leu-rich_rpt"/>
</dbReference>
<evidence type="ECO:0000256" key="5">
    <source>
        <dbReference type="SAM" id="Phobius"/>
    </source>
</evidence>
<dbReference type="PANTHER" id="PTHR45842">
    <property type="entry name" value="SYNAPTIC ADHESION-LIKE MOLECULE SALM"/>
    <property type="match status" value="1"/>
</dbReference>
<name>A0A6A4V0M6_AMPAM</name>
<keyword evidence="5" id="KW-0472">Membrane</keyword>
<protein>
    <submittedName>
        <fullName evidence="7">Chaoptin</fullName>
    </submittedName>
</protein>
<dbReference type="InterPro" id="IPR003591">
    <property type="entry name" value="Leu-rich_rpt_typical-subtyp"/>
</dbReference>
<keyword evidence="3" id="KW-0677">Repeat</keyword>
<evidence type="ECO:0000259" key="6">
    <source>
        <dbReference type="SMART" id="SM00082"/>
    </source>
</evidence>
<dbReference type="SMART" id="SM00082">
    <property type="entry name" value="LRRCT"/>
    <property type="match status" value="1"/>
</dbReference>
<dbReference type="InterPro" id="IPR000483">
    <property type="entry name" value="Cys-rich_flank_reg_C"/>
</dbReference>
<dbReference type="PROSITE" id="PS51450">
    <property type="entry name" value="LRR"/>
    <property type="match status" value="5"/>
</dbReference>
<dbReference type="PANTHER" id="PTHR45842:SF22">
    <property type="entry name" value="INSULIN-LIKE GROWTH FACTOR-BINDING PROTEIN COMPLEX ACID LABILE SUBUNIT ISOFORM X1"/>
    <property type="match status" value="1"/>
</dbReference>
<feature type="region of interest" description="Disordered" evidence="4">
    <location>
        <begin position="1"/>
        <end position="21"/>
    </location>
</feature>
<proteinExistence type="predicted"/>
<evidence type="ECO:0000256" key="2">
    <source>
        <dbReference type="ARBA" id="ARBA00022729"/>
    </source>
</evidence>
<accession>A0A6A4V0M6</accession>
<keyword evidence="5" id="KW-1133">Transmembrane helix</keyword>
<dbReference type="SMART" id="SM00369">
    <property type="entry name" value="LRR_TYP"/>
    <property type="match status" value="25"/>
</dbReference>
<evidence type="ECO:0000313" key="7">
    <source>
        <dbReference type="EMBL" id="KAF0289747.1"/>
    </source>
</evidence>
<dbReference type="AlphaFoldDB" id="A0A6A4V0M6"/>
<dbReference type="SUPFAM" id="SSF52058">
    <property type="entry name" value="L domain-like"/>
    <property type="match status" value="1"/>
</dbReference>
<keyword evidence="8" id="KW-1185">Reference proteome</keyword>
<evidence type="ECO:0000256" key="4">
    <source>
        <dbReference type="SAM" id="MobiDB-lite"/>
    </source>
</evidence>
<keyword evidence="2" id="KW-0732">Signal</keyword>
<dbReference type="Gene3D" id="3.80.10.10">
    <property type="entry name" value="Ribonuclease Inhibitor"/>
    <property type="match status" value="8"/>
</dbReference>
<keyword evidence="5" id="KW-0812">Transmembrane</keyword>
<dbReference type="SUPFAM" id="SSF52047">
    <property type="entry name" value="RNI-like"/>
    <property type="match status" value="2"/>
</dbReference>
<dbReference type="SMART" id="SM00364">
    <property type="entry name" value="LRR_BAC"/>
    <property type="match status" value="7"/>
</dbReference>
<dbReference type="SMART" id="SM00365">
    <property type="entry name" value="LRR_SD22"/>
    <property type="match status" value="11"/>
</dbReference>
<comment type="caution">
    <text evidence="7">The sequence shown here is derived from an EMBL/GenBank/DDBJ whole genome shotgun (WGS) entry which is preliminary data.</text>
</comment>
<dbReference type="FunFam" id="3.80.10.10:FF:001164">
    <property type="entry name" value="GH01279p"/>
    <property type="match status" value="2"/>
</dbReference>
<dbReference type="InterPro" id="IPR050467">
    <property type="entry name" value="LRFN"/>
</dbReference>
<dbReference type="Pfam" id="PF13855">
    <property type="entry name" value="LRR_8"/>
    <property type="match status" value="6"/>
</dbReference>
<gene>
    <name evidence="7" type="primary">chp_0</name>
    <name evidence="7" type="ORF">FJT64_012049</name>
</gene>
<dbReference type="OrthoDB" id="8731593at2759"/>
<keyword evidence="1" id="KW-0433">Leucine-rich repeat</keyword>
<organism evidence="7 8">
    <name type="scientific">Amphibalanus amphitrite</name>
    <name type="common">Striped barnacle</name>
    <name type="synonym">Balanus amphitrite</name>
    <dbReference type="NCBI Taxonomy" id="1232801"/>
    <lineage>
        <taxon>Eukaryota</taxon>
        <taxon>Metazoa</taxon>
        <taxon>Ecdysozoa</taxon>
        <taxon>Arthropoda</taxon>
        <taxon>Crustacea</taxon>
        <taxon>Multicrustacea</taxon>
        <taxon>Cirripedia</taxon>
        <taxon>Thoracica</taxon>
        <taxon>Thoracicalcarea</taxon>
        <taxon>Balanomorpha</taxon>
        <taxon>Balanoidea</taxon>
        <taxon>Balanidae</taxon>
        <taxon>Amphibalaninae</taxon>
        <taxon>Amphibalanus</taxon>
    </lineage>
</organism>
<sequence length="1154" mass="127208">MEAVGKKRKTNDFPSRSTPNRHRDTRVLEWRGVLDESDLAGLQDLELLDISNNFLTQVPTDALRRLTQLKTLVLHSNLIQGVEASQLAPLSSLEVLDLTRNNIATLADGTFEPLVNLRELRLGVNMIRQGDDGFRGTFRGLSRLETLSLDDNGLLYVPHEALRPLSALRTLSLEHNRIGVIARDTLSGIAGLRELSLAYNVIRELPVGTFEDFSRLQKLSLRGNQIPEVSAEMVDGVNGTLQELDLGMNRIKKLGKLSLPKLRKLNVESNDIAEVEDDAFALLPRLQELDISGNRLEALPARLLQDLPQISNLDLSDNRIAAVPSTTFAESNVNVIQLQHNRIREVPEQAFVGLPFLHTLDLSTNNISVVQPAAFSGVPFLHILKLDSNQLATFKADYFNVTTDGTELRIVDLSHNEITFLYPAAFKIHSNLRWLNLGHNKLEFFPAELLADSTKLEHLNLESNTINSISSSDYSGMPHLRQLNLSGNNMTNINQTAFQNSTQLQFIDLSHNRLTTLHEDTFSGLVRLALELNNNQLSTLPEAIFSRLKVQMLQKINLAHNRFDTMPLDALRKQFIFLDDVNMSHNQVRSIPPKEDILANVKILDLSFNPLSPDSVEILMNEPKAARELHLVGCGVRTIPVLETPYLRVLNLSRNDVVKISESLFERPTLLQTIDLSYNQIPNLSFGLATIWPKLRFVRELDVSGNPISYVIRGDFTYLNNLEKLRLTDLAKCSRIEKTAFESLPSLRELSLHSYPGVTALDVKGILERLSTLEAVHVEVKDPVLQDQLHPAFFPRLRELGVHGRAVRSISTGALAGLSSPAVRLVLADTSVAGIPTKMLLPVPLSTAVALDVRGSQLTSVSPQLLARLDDRQRTVSLTGLASNPIFCDCNAAPLRRWLLEKLQQDRLDDDFSDIRCAAPADLSGRRLTALQAEQLTCAGRQTTTTTEIVFTTRRTTTTARPDIIWTLPPRQPEPELESEPAPADPETAKQAGVNNMDALIIGIVGGVVALIILVIVCVCVCRLCCFWRWDSSREYQGGPLAGPLALRAPSGCTCVKPGPPGPPAPPPQWNYLTYPGYPMVGGPPPAPASRSGTLVSSKMAVPPPGSYVMQNGIYGTLSTVGGGGGGRAGSARGYYPGAPYYVTFPGETELDQR</sequence>
<dbReference type="InterPro" id="IPR032675">
    <property type="entry name" value="LRR_dom_sf"/>
</dbReference>